<dbReference type="AlphaFoldDB" id="S4PKK3"/>
<dbReference type="PANTHER" id="PTHR12616:SF8">
    <property type="entry name" value="VACUOLAR PROTEIN SORTING-ASSOCIATED PROTEIN 8 HOMOLOG"/>
    <property type="match status" value="1"/>
</dbReference>
<reference evidence="1" key="1">
    <citation type="journal article" date="2013" name="BMC Genomics">
        <title>Unscrambling butterfly oogenesis.</title>
        <authorList>
            <person name="Carter J.M."/>
            <person name="Baker S.C."/>
            <person name="Pink R."/>
            <person name="Carter D.R."/>
            <person name="Collins A."/>
            <person name="Tomlin J."/>
            <person name="Gibbs M."/>
            <person name="Breuker C.J."/>
        </authorList>
    </citation>
    <scope>NUCLEOTIDE SEQUENCE</scope>
    <source>
        <tissue evidence="1">Ovary</tissue>
    </source>
</reference>
<dbReference type="GO" id="GO:0034058">
    <property type="term" value="P:endosomal vesicle fusion"/>
    <property type="evidence" value="ECO:0007669"/>
    <property type="project" value="TreeGrafter"/>
</dbReference>
<dbReference type="GO" id="GO:0030897">
    <property type="term" value="C:HOPS complex"/>
    <property type="evidence" value="ECO:0007669"/>
    <property type="project" value="TreeGrafter"/>
</dbReference>
<organism evidence="1">
    <name type="scientific">Pararge aegeria</name>
    <name type="common">speckled wood butterfly</name>
    <dbReference type="NCBI Taxonomy" id="116150"/>
    <lineage>
        <taxon>Eukaryota</taxon>
        <taxon>Metazoa</taxon>
        <taxon>Ecdysozoa</taxon>
        <taxon>Arthropoda</taxon>
        <taxon>Hexapoda</taxon>
        <taxon>Insecta</taxon>
        <taxon>Pterygota</taxon>
        <taxon>Neoptera</taxon>
        <taxon>Endopterygota</taxon>
        <taxon>Lepidoptera</taxon>
        <taxon>Glossata</taxon>
        <taxon>Ditrysia</taxon>
        <taxon>Papilionoidea</taxon>
        <taxon>Nymphalidae</taxon>
        <taxon>Satyrinae</taxon>
        <taxon>Satyrini</taxon>
        <taxon>Parargina</taxon>
        <taxon>Pararge</taxon>
    </lineage>
</organism>
<evidence type="ECO:0000313" key="1">
    <source>
        <dbReference type="EMBL" id="JAA88110.1"/>
    </source>
</evidence>
<accession>S4PKK3</accession>
<proteinExistence type="predicted"/>
<dbReference type="GO" id="GO:0005770">
    <property type="term" value="C:late endosome"/>
    <property type="evidence" value="ECO:0007669"/>
    <property type="project" value="TreeGrafter"/>
</dbReference>
<dbReference type="PANTHER" id="PTHR12616">
    <property type="entry name" value="VACUOLAR PROTEIN SORTING VPS41"/>
    <property type="match status" value="1"/>
</dbReference>
<protein>
    <submittedName>
        <fullName evidence="1">Membrane-associated phosphatidylinositol transfer protein 2</fullName>
    </submittedName>
</protein>
<feature type="non-terminal residue" evidence="1">
    <location>
        <position position="1"/>
    </location>
</feature>
<dbReference type="GO" id="GO:0006623">
    <property type="term" value="P:protein targeting to vacuole"/>
    <property type="evidence" value="ECO:0007669"/>
    <property type="project" value="InterPro"/>
</dbReference>
<reference evidence="1" key="2">
    <citation type="submission" date="2013-05" db="EMBL/GenBank/DDBJ databases">
        <authorList>
            <person name="Carter J.-M."/>
            <person name="Baker S.C."/>
            <person name="Pink R."/>
            <person name="Carter D.R.F."/>
            <person name="Collins A."/>
            <person name="Tomlin J."/>
            <person name="Gibbs M."/>
            <person name="Breuker C.J."/>
        </authorList>
    </citation>
    <scope>NUCLEOTIDE SEQUENCE</scope>
    <source>
        <tissue evidence="1">Ovary</tissue>
    </source>
</reference>
<dbReference type="InterPro" id="IPR045111">
    <property type="entry name" value="Vps41/Vps8"/>
</dbReference>
<sequence length="504" mass="55935">LHTLLAEEAGIRSPLRVLVAHDTSAAVRLLEQCSREPPFAGPLGKQNRLRVARALLNYTKDLEESEKRLEILEFIAGQLSSGALPLDHDLIKNMQEFVATTDDERSDRAWLMVLTRIRSQRDQMLAQYRDAILRPRILWRMDAMLDRHDEALKEFFEIRNPSSKDIDEFFEHLRSRIEVDGEMRKRLKPYLSALVELRPRSAAALLNDECSDLISTILDSLSLKCKIEFGDCLLDTGRLRGDAAAIHLRALCTHRPSDVKDFLIKNTGIVRPEDALGIVKELGPRDAESICLEATGDHLGALDALLRSISSSQDEESKAAVVDEASALCARVGPTVPTSMAAEMWTRLLRSAGSVPPPLLFEAIAYLPLEELVVKTCDSPRVAATILSGGVTRKGVWQCTTRIVQREAHEALARALTVARRGAAARGLCRRCERPLESRSGVRTLHCGRAVHADCEPEPQCACGRRAPTEALSLPPWPRRRTALLHDAELLLVAPPRPDLEGVV</sequence>
<name>S4PKK3_9NEOP</name>
<dbReference type="EMBL" id="GAIX01004450">
    <property type="protein sequence ID" value="JAA88110.1"/>
    <property type="molecule type" value="Transcribed_RNA"/>
</dbReference>